<accession>A0A6P6B578</accession>
<feature type="compositionally biased region" description="Polar residues" evidence="1">
    <location>
        <begin position="1"/>
        <end position="11"/>
    </location>
</feature>
<feature type="compositionally biased region" description="Basic and acidic residues" evidence="1">
    <location>
        <begin position="25"/>
        <end position="41"/>
    </location>
</feature>
<proteinExistence type="predicted"/>
<dbReference type="KEGG" id="dzi:111314946"/>
<protein>
    <submittedName>
        <fullName evidence="3">Uncharacterized protein LOC111314946</fullName>
    </submittedName>
</protein>
<dbReference type="PANTHER" id="PTHR35297">
    <property type="entry name" value="PROTEIN, PUTATIVE-RELATED"/>
    <property type="match status" value="1"/>
</dbReference>
<dbReference type="RefSeq" id="XP_022772302.1">
    <property type="nucleotide sequence ID" value="XM_022916567.1"/>
</dbReference>
<gene>
    <name evidence="3" type="primary">LOC111314946</name>
</gene>
<keyword evidence="2" id="KW-1185">Reference proteome</keyword>
<reference evidence="3" key="1">
    <citation type="submission" date="2025-08" db="UniProtKB">
        <authorList>
            <consortium name="RefSeq"/>
        </authorList>
    </citation>
    <scope>IDENTIFICATION</scope>
    <source>
        <tissue evidence="3">Fruit stalk</tissue>
    </source>
</reference>
<dbReference type="Proteomes" id="UP000515121">
    <property type="component" value="Unplaced"/>
</dbReference>
<evidence type="ECO:0000313" key="2">
    <source>
        <dbReference type="Proteomes" id="UP000515121"/>
    </source>
</evidence>
<sequence>MQRQSLGSPSSKLHFHGGEESSVAENHEKRREIIDDDERKDTKPRRLSFSPSSSPTSSLTSPPKPEKFIHLVPVITLLCFLILYLTSHNPSQSDLAHFNRFKHLSKHLDSNEISDVGRFIESRRGDVLAIRSLRNLQELDKFVPKSRLHRKIADF</sequence>
<dbReference type="AlphaFoldDB" id="A0A6P6B578"/>
<name>A0A6P6B578_DURZI</name>
<feature type="region of interest" description="Disordered" evidence="1">
    <location>
        <begin position="1"/>
        <end position="65"/>
    </location>
</feature>
<evidence type="ECO:0000256" key="1">
    <source>
        <dbReference type="SAM" id="MobiDB-lite"/>
    </source>
</evidence>
<dbReference type="PANTHER" id="PTHR35297:SF2">
    <property type="entry name" value="PROTEIN, PUTATIVE-RELATED"/>
    <property type="match status" value="1"/>
</dbReference>
<feature type="compositionally biased region" description="Low complexity" evidence="1">
    <location>
        <begin position="47"/>
        <end position="61"/>
    </location>
</feature>
<organism evidence="2 3">
    <name type="scientific">Durio zibethinus</name>
    <name type="common">Durian</name>
    <dbReference type="NCBI Taxonomy" id="66656"/>
    <lineage>
        <taxon>Eukaryota</taxon>
        <taxon>Viridiplantae</taxon>
        <taxon>Streptophyta</taxon>
        <taxon>Embryophyta</taxon>
        <taxon>Tracheophyta</taxon>
        <taxon>Spermatophyta</taxon>
        <taxon>Magnoliopsida</taxon>
        <taxon>eudicotyledons</taxon>
        <taxon>Gunneridae</taxon>
        <taxon>Pentapetalae</taxon>
        <taxon>rosids</taxon>
        <taxon>malvids</taxon>
        <taxon>Malvales</taxon>
        <taxon>Malvaceae</taxon>
        <taxon>Helicteroideae</taxon>
        <taxon>Durio</taxon>
    </lineage>
</organism>
<evidence type="ECO:0000313" key="3">
    <source>
        <dbReference type="RefSeq" id="XP_022772302.1"/>
    </source>
</evidence>
<dbReference type="OrthoDB" id="783427at2759"/>
<dbReference type="GeneID" id="111314946"/>